<gene>
    <name evidence="1" type="ORF">GT360_01475</name>
</gene>
<accession>A0A7Z2T0Y7</accession>
<sequence>MSVDYSKRSVNMFDEALPPLPSKLKAIPTRLIINNRAIHLANPNRHARLVFQAIHNAVLSDWWQQTLNSVTQRTYVTQISCFTNWLNDQKLNDARIFHLLEDYQTYRINQNELLPQSTGTKDIKILLEEGAASDTFTPEEQRFIRLLVESTGILKGEEPTPFTLSGWFTNIDWLRPLVGDSNWLALESPKRLMGSFSVTVACSLLWILQIKSAIFKLMQKYPHITEIGKGLTSRQRNFKHCRELLVTLIQHSNELPEGAVELLLADCLNPNVLKTYNERIRDGKTIGLKIKVGSCYQNTFIQPHIFHPDYITSHSRIEQLLMAWLCAWQTVQPTDVRKLKSNNFYIHYNKYHRPISVQCAYYKGRSSIQEPQILDSSLIEAKAIIAYLETLPDDEVAICPIGGSVSFTPTSNYSIPGLLTRIWETPTLSKLINTRLKARSSSDLFRHLYLCMIRNSQESYAAWYLKELEKQQQTSYELYREKVSRPLPISLFGLAAIKTSSIQARSDKYRDSDLINTNSHSAGVEKTNYMTDKNKEWVNLNGRITRIVLDDIENHVFKLNIDAALSQARERNLQTKIQKISSNQNVQINPLGQVITPSAAGVIKNGEPDMYVVWDTPETVVYFLHYLSEAERQANRLIQNALQFFERTVLPDAEWMSLLLNNRISPEVVKEGTEKYKQLHKVLPPLFEAQIYGGVGT</sequence>
<proteinExistence type="predicted"/>
<dbReference type="RefSeq" id="WP_164647187.1">
    <property type="nucleotide sequence ID" value="NZ_CP047475.1"/>
</dbReference>
<name>A0A7Z2T0Y7_9VIBR</name>
<protein>
    <submittedName>
        <fullName evidence="1">Uncharacterized protein</fullName>
    </submittedName>
</protein>
<organism evidence="1 2">
    <name type="scientific">Vibrio astriarenae</name>
    <dbReference type="NCBI Taxonomy" id="1481923"/>
    <lineage>
        <taxon>Bacteria</taxon>
        <taxon>Pseudomonadati</taxon>
        <taxon>Pseudomonadota</taxon>
        <taxon>Gammaproteobacteria</taxon>
        <taxon>Vibrionales</taxon>
        <taxon>Vibrionaceae</taxon>
        <taxon>Vibrio</taxon>
    </lineage>
</organism>
<dbReference type="EMBL" id="CP047475">
    <property type="protein sequence ID" value="QIA62280.1"/>
    <property type="molecule type" value="Genomic_DNA"/>
</dbReference>
<evidence type="ECO:0000313" key="1">
    <source>
        <dbReference type="EMBL" id="QIA62280.1"/>
    </source>
</evidence>
<reference evidence="1 2" key="1">
    <citation type="submission" date="2020-01" db="EMBL/GenBank/DDBJ databases">
        <title>Whole genome and functional gene identification of agarase of Vibrio HN897.</title>
        <authorList>
            <person name="Liu Y."/>
            <person name="Zhao Z."/>
        </authorList>
    </citation>
    <scope>NUCLEOTIDE SEQUENCE [LARGE SCALE GENOMIC DNA]</scope>
    <source>
        <strain evidence="1 2">HN897</strain>
    </source>
</reference>
<keyword evidence="2" id="KW-1185">Reference proteome</keyword>
<dbReference type="KEGG" id="vas:GT360_01475"/>
<dbReference type="AlphaFoldDB" id="A0A7Z2T0Y7"/>
<evidence type="ECO:0000313" key="2">
    <source>
        <dbReference type="Proteomes" id="UP000464262"/>
    </source>
</evidence>
<dbReference type="Proteomes" id="UP000464262">
    <property type="component" value="Chromosome 1"/>
</dbReference>